<dbReference type="EMBL" id="JASBRG010000004">
    <property type="protein sequence ID" value="MDI3319565.1"/>
    <property type="molecule type" value="Genomic_DNA"/>
</dbReference>
<keyword evidence="4 11" id="KW-0812">Transmembrane</keyword>
<keyword evidence="3" id="KW-0645">Protease</keyword>
<feature type="transmembrane region" description="Helical" evidence="11">
    <location>
        <begin position="36"/>
        <end position="65"/>
    </location>
</feature>
<dbReference type="PANTHER" id="PTHR43221:SF2">
    <property type="entry name" value="PROTEASE HTPX HOMOLOG"/>
    <property type="match status" value="1"/>
</dbReference>
<protein>
    <submittedName>
        <fullName evidence="13">M48 family metallopeptidase</fullName>
    </submittedName>
</protein>
<sequence>MNFEQLYPITPASVPEDVTKPSPAFKKEIGKVISSIIFFMVVYVLLIIAAVILSIYCVRFGFLLIITLPKFITIIAGLGIAGIGIGVLFFLVKFIFAVTKFDNSGSVEIFEKDQPELFAFIRKLTEDTQTKFPRKIFISSDVNACVFYNSSFWSMFLPVRKNLQIGLGLVNSLNVSEFKAVLAHEFGHFSQKSMKLGSFVYNVNRIIYNMLYENNKYSSLLGSWASGHAVLYFFTMITIKIVTCIQWILHKVYAVVNKSYMSLSRQMEFHADAVAASVTGSEHLITALRRLELADLSYNTMINKYSDWYGEKVASANFYPNQQTVMHFFAGEYNLSLENNLPVITNEFVELSNTSRINYKNQWASHPSNEDRANHLRSINIHTEANTNSAWLLFRNKEELQQTLTSKLYETSQLADIQEKYDHEKFEERFNKEVSSRSLPVFYKGYYDNRYIAEMNVEKLATNPAPADISADYFSTEILALPKKIKSLKTDIEVLKAIIEKQIDINTFDFDGNKYKTKDAPEILKQLEGELETATAQLKEADENAFAYCYHKALAKDAALADKIKTDYVSFFVSLKSDEEFYNNCSKIFELFQCVYRGESSTMDMLREARDQYFNGFETSFKDQLRKLKAQGYFTSAPALEEDIDKFVNAQYQYLFEKGIINEEFEVLYKMLTKPSEMLSDRRFESYKALLEMQIIE</sequence>
<keyword evidence="2" id="KW-1003">Cell membrane</keyword>
<keyword evidence="14" id="KW-1185">Reference proteome</keyword>
<keyword evidence="9" id="KW-0482">Metalloprotease</keyword>
<evidence type="ECO:0000256" key="10">
    <source>
        <dbReference type="ARBA" id="ARBA00023136"/>
    </source>
</evidence>
<keyword evidence="5" id="KW-0479">Metal-binding</keyword>
<reference evidence="13 14" key="1">
    <citation type="submission" date="2023-05" db="EMBL/GenBank/DDBJ databases">
        <title>Genome sequence of Pinibacter sp. MAH-24.</title>
        <authorList>
            <person name="Huq M.A."/>
        </authorList>
    </citation>
    <scope>NUCLEOTIDE SEQUENCE [LARGE SCALE GENOMIC DNA]</scope>
    <source>
        <strain evidence="13 14">MAH-24</strain>
    </source>
</reference>
<keyword evidence="8 11" id="KW-1133">Transmembrane helix</keyword>
<dbReference type="InterPro" id="IPR001915">
    <property type="entry name" value="Peptidase_M48"/>
</dbReference>
<dbReference type="InterPro" id="IPR050083">
    <property type="entry name" value="HtpX_protease"/>
</dbReference>
<evidence type="ECO:0000256" key="4">
    <source>
        <dbReference type="ARBA" id="ARBA00022692"/>
    </source>
</evidence>
<dbReference type="RefSeq" id="WP_282333681.1">
    <property type="nucleotide sequence ID" value="NZ_JASBRG010000004.1"/>
</dbReference>
<dbReference type="CDD" id="cd07328">
    <property type="entry name" value="M48_Ste24p_like"/>
    <property type="match status" value="1"/>
</dbReference>
<feature type="transmembrane region" description="Helical" evidence="11">
    <location>
        <begin position="71"/>
        <end position="96"/>
    </location>
</feature>
<dbReference type="Proteomes" id="UP001226434">
    <property type="component" value="Unassembled WGS sequence"/>
</dbReference>
<evidence type="ECO:0000256" key="3">
    <source>
        <dbReference type="ARBA" id="ARBA00022670"/>
    </source>
</evidence>
<keyword evidence="6" id="KW-0378">Hydrolase</keyword>
<keyword evidence="7" id="KW-0862">Zinc</keyword>
<evidence type="ECO:0000256" key="1">
    <source>
        <dbReference type="ARBA" id="ARBA00001947"/>
    </source>
</evidence>
<feature type="domain" description="Peptidase M48" evidence="12">
    <location>
        <begin position="168"/>
        <end position="379"/>
    </location>
</feature>
<evidence type="ECO:0000313" key="14">
    <source>
        <dbReference type="Proteomes" id="UP001226434"/>
    </source>
</evidence>
<name>A0ABT6RAI5_9BACT</name>
<dbReference type="Gene3D" id="3.30.2010.10">
    <property type="entry name" value="Metalloproteases ('zincins'), catalytic domain"/>
    <property type="match status" value="1"/>
</dbReference>
<dbReference type="PANTHER" id="PTHR43221">
    <property type="entry name" value="PROTEASE HTPX"/>
    <property type="match status" value="1"/>
</dbReference>
<keyword evidence="10 11" id="KW-0472">Membrane</keyword>
<evidence type="ECO:0000256" key="8">
    <source>
        <dbReference type="ARBA" id="ARBA00022989"/>
    </source>
</evidence>
<evidence type="ECO:0000313" key="13">
    <source>
        <dbReference type="EMBL" id="MDI3319565.1"/>
    </source>
</evidence>
<evidence type="ECO:0000256" key="11">
    <source>
        <dbReference type="SAM" id="Phobius"/>
    </source>
</evidence>
<comment type="cofactor">
    <cofactor evidence="1">
        <name>Zn(2+)</name>
        <dbReference type="ChEBI" id="CHEBI:29105"/>
    </cofactor>
</comment>
<gene>
    <name evidence="13" type="ORF">QJ048_07255</name>
</gene>
<evidence type="ECO:0000256" key="2">
    <source>
        <dbReference type="ARBA" id="ARBA00022475"/>
    </source>
</evidence>
<dbReference type="Pfam" id="PF01435">
    <property type="entry name" value="Peptidase_M48"/>
    <property type="match status" value="1"/>
</dbReference>
<evidence type="ECO:0000256" key="7">
    <source>
        <dbReference type="ARBA" id="ARBA00022833"/>
    </source>
</evidence>
<evidence type="ECO:0000259" key="12">
    <source>
        <dbReference type="Pfam" id="PF01435"/>
    </source>
</evidence>
<evidence type="ECO:0000256" key="9">
    <source>
        <dbReference type="ARBA" id="ARBA00023049"/>
    </source>
</evidence>
<accession>A0ABT6RAI5</accession>
<comment type="caution">
    <text evidence="13">The sequence shown here is derived from an EMBL/GenBank/DDBJ whole genome shotgun (WGS) entry which is preliminary data.</text>
</comment>
<organism evidence="13 14">
    <name type="scientific">Pinibacter soli</name>
    <dbReference type="NCBI Taxonomy" id="3044211"/>
    <lineage>
        <taxon>Bacteria</taxon>
        <taxon>Pseudomonadati</taxon>
        <taxon>Bacteroidota</taxon>
        <taxon>Chitinophagia</taxon>
        <taxon>Chitinophagales</taxon>
        <taxon>Chitinophagaceae</taxon>
        <taxon>Pinibacter</taxon>
    </lineage>
</organism>
<evidence type="ECO:0000256" key="6">
    <source>
        <dbReference type="ARBA" id="ARBA00022801"/>
    </source>
</evidence>
<proteinExistence type="predicted"/>
<evidence type="ECO:0000256" key="5">
    <source>
        <dbReference type="ARBA" id="ARBA00022723"/>
    </source>
</evidence>